<keyword evidence="7 9" id="KW-0067">ATP-binding</keyword>
<evidence type="ECO:0000256" key="4">
    <source>
        <dbReference type="ARBA" id="ARBA00022679"/>
    </source>
</evidence>
<evidence type="ECO:0000256" key="6">
    <source>
        <dbReference type="ARBA" id="ARBA00022777"/>
    </source>
</evidence>
<dbReference type="InterPro" id="IPR027417">
    <property type="entry name" value="P-loop_NTPase"/>
</dbReference>
<dbReference type="PANTHER" id="PTHR43442:SF3">
    <property type="entry name" value="GLUCONOKINASE-RELATED"/>
    <property type="match status" value="1"/>
</dbReference>
<name>A0A7W8AKF0_9HYPH</name>
<evidence type="ECO:0000256" key="3">
    <source>
        <dbReference type="ARBA" id="ARBA00012054"/>
    </source>
</evidence>
<dbReference type="PANTHER" id="PTHR43442">
    <property type="entry name" value="GLUCONOKINASE-RELATED"/>
    <property type="match status" value="1"/>
</dbReference>
<organism evidence="10 11">
    <name type="scientific">Pseudochrobactrum saccharolyticum</name>
    <dbReference type="NCBI Taxonomy" id="354352"/>
    <lineage>
        <taxon>Bacteria</taxon>
        <taxon>Pseudomonadati</taxon>
        <taxon>Pseudomonadota</taxon>
        <taxon>Alphaproteobacteria</taxon>
        <taxon>Hyphomicrobiales</taxon>
        <taxon>Brucellaceae</taxon>
        <taxon>Pseudochrobactrum</taxon>
    </lineage>
</organism>
<dbReference type="GO" id="GO:0005524">
    <property type="term" value="F:ATP binding"/>
    <property type="evidence" value="ECO:0007669"/>
    <property type="project" value="UniProtKB-KW"/>
</dbReference>
<dbReference type="Gene3D" id="3.40.50.300">
    <property type="entry name" value="P-loop containing nucleotide triphosphate hydrolases"/>
    <property type="match status" value="1"/>
</dbReference>
<comment type="catalytic activity">
    <reaction evidence="8 9">
        <text>D-gluconate + ATP = 6-phospho-D-gluconate + ADP + H(+)</text>
        <dbReference type="Rhea" id="RHEA:19433"/>
        <dbReference type="ChEBI" id="CHEBI:15378"/>
        <dbReference type="ChEBI" id="CHEBI:18391"/>
        <dbReference type="ChEBI" id="CHEBI:30616"/>
        <dbReference type="ChEBI" id="CHEBI:58759"/>
        <dbReference type="ChEBI" id="CHEBI:456216"/>
        <dbReference type="EC" id="2.7.1.12"/>
    </reaction>
</comment>
<evidence type="ECO:0000256" key="1">
    <source>
        <dbReference type="ARBA" id="ARBA00004761"/>
    </source>
</evidence>
<protein>
    <recommendedName>
        <fullName evidence="3 9">Gluconokinase</fullName>
        <ecNumber evidence="3 9">2.7.1.12</ecNumber>
    </recommendedName>
</protein>
<dbReference type="CDD" id="cd02021">
    <property type="entry name" value="GntK"/>
    <property type="match status" value="1"/>
</dbReference>
<dbReference type="InterPro" id="IPR006001">
    <property type="entry name" value="Therm_gnt_kin"/>
</dbReference>
<evidence type="ECO:0000256" key="5">
    <source>
        <dbReference type="ARBA" id="ARBA00022741"/>
    </source>
</evidence>
<comment type="similarity">
    <text evidence="2 9">Belongs to the gluconokinase GntK/GntV family.</text>
</comment>
<evidence type="ECO:0000256" key="9">
    <source>
        <dbReference type="RuleBase" id="RU363066"/>
    </source>
</evidence>
<dbReference type="EMBL" id="JACHIL010000003">
    <property type="protein sequence ID" value="MBB5091494.1"/>
    <property type="molecule type" value="Genomic_DNA"/>
</dbReference>
<reference evidence="10 11" key="1">
    <citation type="submission" date="2020-08" db="EMBL/GenBank/DDBJ databases">
        <title>Genomic Encyclopedia of Type Strains, Phase IV (KMG-IV): sequencing the most valuable type-strain genomes for metagenomic binning, comparative biology and taxonomic classification.</title>
        <authorList>
            <person name="Goeker M."/>
        </authorList>
    </citation>
    <scope>NUCLEOTIDE SEQUENCE [LARGE SCALE GENOMIC DNA]</scope>
    <source>
        <strain evidence="10 11">DSM 25620</strain>
    </source>
</reference>
<evidence type="ECO:0000256" key="8">
    <source>
        <dbReference type="ARBA" id="ARBA00048090"/>
    </source>
</evidence>
<dbReference type="SUPFAM" id="SSF52540">
    <property type="entry name" value="P-loop containing nucleoside triphosphate hydrolases"/>
    <property type="match status" value="1"/>
</dbReference>
<dbReference type="GO" id="GO:0005975">
    <property type="term" value="P:carbohydrate metabolic process"/>
    <property type="evidence" value="ECO:0007669"/>
    <property type="project" value="InterPro"/>
</dbReference>
<sequence length="184" mass="19731">MSKQEPVRIIVMGVSGSGKSTLAGALAQTLALVFIEGDDLHPTANIAKMQAGEPLDDADRLPWLQAISEQILTLPEGAVASCSALKKSYRDLLREQTGEPLYFICLTCDPAMIAARLQARHGHFMPASLHASQLASFENPQGEPATLMLSCDQPVSTMIAICKTWLEDQTGLSAITKTVPLPES</sequence>
<keyword evidence="6 9" id="KW-0418">Kinase</keyword>
<dbReference type="Pfam" id="PF13671">
    <property type="entry name" value="AAA_33"/>
    <property type="match status" value="1"/>
</dbReference>
<dbReference type="Proteomes" id="UP000531231">
    <property type="component" value="Unassembled WGS sequence"/>
</dbReference>
<comment type="caution">
    <text evidence="10">The sequence shown here is derived from an EMBL/GenBank/DDBJ whole genome shotgun (WGS) entry which is preliminary data.</text>
</comment>
<dbReference type="EC" id="2.7.1.12" evidence="3 9"/>
<keyword evidence="11" id="KW-1185">Reference proteome</keyword>
<dbReference type="RefSeq" id="WP_151159544.1">
    <property type="nucleotide sequence ID" value="NZ_JACHIL010000003.1"/>
</dbReference>
<keyword evidence="4 9" id="KW-0808">Transferase</keyword>
<dbReference type="GO" id="GO:0005737">
    <property type="term" value="C:cytoplasm"/>
    <property type="evidence" value="ECO:0007669"/>
    <property type="project" value="TreeGrafter"/>
</dbReference>
<dbReference type="GO" id="GO:0046316">
    <property type="term" value="F:gluconokinase activity"/>
    <property type="evidence" value="ECO:0007669"/>
    <property type="project" value="UniProtKB-EC"/>
</dbReference>
<keyword evidence="5 9" id="KW-0547">Nucleotide-binding</keyword>
<accession>A0A7W8AKF0</accession>
<evidence type="ECO:0000256" key="7">
    <source>
        <dbReference type="ARBA" id="ARBA00022840"/>
    </source>
</evidence>
<evidence type="ECO:0000313" key="11">
    <source>
        <dbReference type="Proteomes" id="UP000531231"/>
    </source>
</evidence>
<dbReference type="NCBIfam" id="TIGR01313">
    <property type="entry name" value="therm_gnt_kin"/>
    <property type="match status" value="1"/>
</dbReference>
<evidence type="ECO:0000256" key="2">
    <source>
        <dbReference type="ARBA" id="ARBA00008420"/>
    </source>
</evidence>
<evidence type="ECO:0000313" key="10">
    <source>
        <dbReference type="EMBL" id="MBB5091494.1"/>
    </source>
</evidence>
<dbReference type="AlphaFoldDB" id="A0A7W8AKF0"/>
<proteinExistence type="inferred from homology"/>
<gene>
    <name evidence="10" type="ORF">HNQ68_002035</name>
</gene>
<comment type="pathway">
    <text evidence="1">Carbohydrate acid metabolism.</text>
</comment>